<evidence type="ECO:0000313" key="6">
    <source>
        <dbReference type="Proteomes" id="UP000824242"/>
    </source>
</evidence>
<feature type="domain" description="VRR-NUC" evidence="4">
    <location>
        <begin position="1"/>
        <end position="84"/>
    </location>
</feature>
<dbReference type="Proteomes" id="UP000824242">
    <property type="component" value="Unassembled WGS sequence"/>
</dbReference>
<reference evidence="5" key="1">
    <citation type="submission" date="2020-10" db="EMBL/GenBank/DDBJ databases">
        <authorList>
            <person name="Gilroy R."/>
        </authorList>
    </citation>
    <scope>NUCLEOTIDE SEQUENCE</scope>
    <source>
        <strain evidence="5">ChiSxjej1B13-7958</strain>
    </source>
</reference>
<keyword evidence="3" id="KW-0378">Hydrolase</keyword>
<evidence type="ECO:0000256" key="3">
    <source>
        <dbReference type="ARBA" id="ARBA00022801"/>
    </source>
</evidence>
<comment type="cofactor">
    <cofactor evidence="1">
        <name>Mg(2+)</name>
        <dbReference type="ChEBI" id="CHEBI:18420"/>
    </cofactor>
</comment>
<dbReference type="InterPro" id="IPR011335">
    <property type="entry name" value="Restrct_endonuc-II-like"/>
</dbReference>
<dbReference type="GO" id="GO:0003676">
    <property type="term" value="F:nucleic acid binding"/>
    <property type="evidence" value="ECO:0007669"/>
    <property type="project" value="InterPro"/>
</dbReference>
<evidence type="ECO:0000313" key="5">
    <source>
        <dbReference type="EMBL" id="HIR48222.1"/>
    </source>
</evidence>
<dbReference type="InterPro" id="IPR011856">
    <property type="entry name" value="tRNA_endonuc-like_dom_sf"/>
</dbReference>
<name>A0A9D1AP61_9FIRM</name>
<evidence type="ECO:0000256" key="1">
    <source>
        <dbReference type="ARBA" id="ARBA00001946"/>
    </source>
</evidence>
<gene>
    <name evidence="5" type="ORF">IAB89_11320</name>
</gene>
<keyword evidence="2" id="KW-0540">Nuclease</keyword>
<dbReference type="EMBL" id="DVGZ01000122">
    <property type="protein sequence ID" value="HIR48222.1"/>
    <property type="molecule type" value="Genomic_DNA"/>
</dbReference>
<reference evidence="5" key="2">
    <citation type="journal article" date="2021" name="PeerJ">
        <title>Extensive microbial diversity within the chicken gut microbiome revealed by metagenomics and culture.</title>
        <authorList>
            <person name="Gilroy R."/>
            <person name="Ravi A."/>
            <person name="Getino M."/>
            <person name="Pursley I."/>
            <person name="Horton D.L."/>
            <person name="Alikhan N.F."/>
            <person name="Baker D."/>
            <person name="Gharbi K."/>
            <person name="Hall N."/>
            <person name="Watson M."/>
            <person name="Adriaenssens E.M."/>
            <person name="Foster-Nyarko E."/>
            <person name="Jarju S."/>
            <person name="Secka A."/>
            <person name="Antonio M."/>
            <person name="Oren A."/>
            <person name="Chaudhuri R.R."/>
            <person name="La Ragione R."/>
            <person name="Hildebrand F."/>
            <person name="Pallen M.J."/>
        </authorList>
    </citation>
    <scope>NUCLEOTIDE SEQUENCE</scope>
    <source>
        <strain evidence="5">ChiSxjej1B13-7958</strain>
    </source>
</reference>
<evidence type="ECO:0000259" key="4">
    <source>
        <dbReference type="SMART" id="SM00990"/>
    </source>
</evidence>
<dbReference type="GO" id="GO:0004518">
    <property type="term" value="F:nuclease activity"/>
    <property type="evidence" value="ECO:0007669"/>
    <property type="project" value="UniProtKB-KW"/>
</dbReference>
<dbReference type="AlphaFoldDB" id="A0A9D1AP61"/>
<dbReference type="SUPFAM" id="SSF52980">
    <property type="entry name" value="Restriction endonuclease-like"/>
    <property type="match status" value="1"/>
</dbReference>
<dbReference type="SMART" id="SM00990">
    <property type="entry name" value="VRR_NUC"/>
    <property type="match status" value="1"/>
</dbReference>
<dbReference type="InterPro" id="IPR014883">
    <property type="entry name" value="VRR_NUC"/>
</dbReference>
<dbReference type="Gene3D" id="3.40.1350.10">
    <property type="match status" value="1"/>
</dbReference>
<evidence type="ECO:0000256" key="2">
    <source>
        <dbReference type="ARBA" id="ARBA00022722"/>
    </source>
</evidence>
<accession>A0A9D1AP61</accession>
<organism evidence="5 6">
    <name type="scientific">Candidatus Caccousia avicola</name>
    <dbReference type="NCBI Taxonomy" id="2840721"/>
    <lineage>
        <taxon>Bacteria</taxon>
        <taxon>Bacillati</taxon>
        <taxon>Bacillota</taxon>
        <taxon>Clostridia</taxon>
        <taxon>Eubacteriales</taxon>
        <taxon>Oscillospiraceae</taxon>
        <taxon>Oscillospiraceae incertae sedis</taxon>
        <taxon>Candidatus Caccousia</taxon>
    </lineage>
</organism>
<protein>
    <submittedName>
        <fullName evidence="5">VRR-NUC domain-containing protein</fullName>
    </submittedName>
</protein>
<dbReference type="GO" id="GO:0016788">
    <property type="term" value="F:hydrolase activity, acting on ester bonds"/>
    <property type="evidence" value="ECO:0007669"/>
    <property type="project" value="InterPro"/>
</dbReference>
<proteinExistence type="predicted"/>
<sequence>MLEKDIVAAIQRYLATLGEDVFFWKEHGGALGTSGIPDIICCYRGRFLGLEAKLPGGRLTALQKRALEKINRAGGIARRVESVEDVKEIIRQADEERRKS</sequence>
<comment type="caution">
    <text evidence="5">The sequence shown here is derived from an EMBL/GenBank/DDBJ whole genome shotgun (WGS) entry which is preliminary data.</text>
</comment>